<comment type="caution">
    <text evidence="1">The sequence shown here is derived from an EMBL/GenBank/DDBJ whole genome shotgun (WGS) entry which is preliminary data.</text>
</comment>
<keyword evidence="2" id="KW-1185">Reference proteome</keyword>
<evidence type="ECO:0008006" key="3">
    <source>
        <dbReference type="Google" id="ProtNLM"/>
    </source>
</evidence>
<dbReference type="EMBL" id="JABTTQ020000006">
    <property type="protein sequence ID" value="KAK6152908.1"/>
    <property type="molecule type" value="Genomic_DNA"/>
</dbReference>
<protein>
    <recommendedName>
        <fullName evidence="3">DDE Tnp4 domain-containing protein</fullName>
    </recommendedName>
</protein>
<accession>A0ABR0WZN6</accession>
<proteinExistence type="predicted"/>
<name>A0ABR0WZN6_REHGL</name>
<evidence type="ECO:0000313" key="2">
    <source>
        <dbReference type="Proteomes" id="UP001318860"/>
    </source>
</evidence>
<evidence type="ECO:0000313" key="1">
    <source>
        <dbReference type="EMBL" id="KAK6152908.1"/>
    </source>
</evidence>
<reference evidence="1 2" key="1">
    <citation type="journal article" date="2021" name="Comput. Struct. Biotechnol. J.">
        <title>De novo genome assembly of the potent medicinal plant Rehmannia glutinosa using nanopore technology.</title>
        <authorList>
            <person name="Ma L."/>
            <person name="Dong C."/>
            <person name="Song C."/>
            <person name="Wang X."/>
            <person name="Zheng X."/>
            <person name="Niu Y."/>
            <person name="Chen S."/>
            <person name="Feng W."/>
        </authorList>
    </citation>
    <scope>NUCLEOTIDE SEQUENCE [LARGE SCALE GENOMIC DNA]</scope>
    <source>
        <strain evidence="1">DH-2019</strain>
    </source>
</reference>
<organism evidence="1 2">
    <name type="scientific">Rehmannia glutinosa</name>
    <name type="common">Chinese foxglove</name>
    <dbReference type="NCBI Taxonomy" id="99300"/>
    <lineage>
        <taxon>Eukaryota</taxon>
        <taxon>Viridiplantae</taxon>
        <taxon>Streptophyta</taxon>
        <taxon>Embryophyta</taxon>
        <taxon>Tracheophyta</taxon>
        <taxon>Spermatophyta</taxon>
        <taxon>Magnoliopsida</taxon>
        <taxon>eudicotyledons</taxon>
        <taxon>Gunneridae</taxon>
        <taxon>Pentapetalae</taxon>
        <taxon>asterids</taxon>
        <taxon>lamiids</taxon>
        <taxon>Lamiales</taxon>
        <taxon>Orobanchaceae</taxon>
        <taxon>Rehmannieae</taxon>
        <taxon>Rehmannia</taxon>
    </lineage>
</organism>
<gene>
    <name evidence="1" type="ORF">DH2020_012547</name>
</gene>
<sequence length="124" mass="13949">MQYTFVLSGWEASAADSRVLRDAVTRSNGLRVPTDNYYLCDCGYRNGPGFLAPYRGVRYHLDEWSSGNVAPQIIGTAMSVDPLEDHVPEDIDGGQNTEDGPDFVDQVETSQIWTTWKDISYFYV</sequence>
<dbReference type="Proteomes" id="UP001318860">
    <property type="component" value="Unassembled WGS sequence"/>
</dbReference>